<proteinExistence type="predicted"/>
<comment type="caution">
    <text evidence="1">The sequence shown here is derived from an EMBL/GenBank/DDBJ whole genome shotgun (WGS) entry which is preliminary data.</text>
</comment>
<dbReference type="AlphaFoldDB" id="X1C221"/>
<organism evidence="1">
    <name type="scientific">marine sediment metagenome</name>
    <dbReference type="NCBI Taxonomy" id="412755"/>
    <lineage>
        <taxon>unclassified sequences</taxon>
        <taxon>metagenomes</taxon>
        <taxon>ecological metagenomes</taxon>
    </lineage>
</organism>
<gene>
    <name evidence="1" type="ORF">S01H4_25638</name>
</gene>
<accession>X1C221</accession>
<dbReference type="EMBL" id="BART01012226">
    <property type="protein sequence ID" value="GAG78426.1"/>
    <property type="molecule type" value="Genomic_DNA"/>
</dbReference>
<sequence>MTNKETKLAVSSAKKVIEVIKKLKYLDTEKCKNQLIIWISLS</sequence>
<name>X1C221_9ZZZZ</name>
<reference evidence="1" key="1">
    <citation type="journal article" date="2014" name="Front. Microbiol.">
        <title>High frequency of phylogenetically diverse reductive dehalogenase-homologous genes in deep subseafloor sedimentary metagenomes.</title>
        <authorList>
            <person name="Kawai M."/>
            <person name="Futagami T."/>
            <person name="Toyoda A."/>
            <person name="Takaki Y."/>
            <person name="Nishi S."/>
            <person name="Hori S."/>
            <person name="Arai W."/>
            <person name="Tsubouchi T."/>
            <person name="Morono Y."/>
            <person name="Uchiyama I."/>
            <person name="Ito T."/>
            <person name="Fujiyama A."/>
            <person name="Inagaki F."/>
            <person name="Takami H."/>
        </authorList>
    </citation>
    <scope>NUCLEOTIDE SEQUENCE</scope>
    <source>
        <strain evidence="1">Expedition CK06-06</strain>
    </source>
</reference>
<evidence type="ECO:0000313" key="1">
    <source>
        <dbReference type="EMBL" id="GAG78426.1"/>
    </source>
</evidence>
<protein>
    <submittedName>
        <fullName evidence="1">Uncharacterized protein</fullName>
    </submittedName>
</protein>